<evidence type="ECO:0000313" key="6">
    <source>
        <dbReference type="EMBL" id="CAG9310298.1"/>
    </source>
</evidence>
<dbReference type="InterPro" id="IPR003617">
    <property type="entry name" value="TFIIS/CRSP70_N_sub"/>
</dbReference>
<evidence type="ECO:0000256" key="2">
    <source>
        <dbReference type="ARBA" id="ARBA00023242"/>
    </source>
</evidence>
<dbReference type="Proteomes" id="UP001162131">
    <property type="component" value="Unassembled WGS sequence"/>
</dbReference>
<dbReference type="SUPFAM" id="SSF47676">
    <property type="entry name" value="Conserved domain common to transcription factors TFIIS, elongin A, CRSP70"/>
    <property type="match status" value="1"/>
</dbReference>
<evidence type="ECO:0000256" key="3">
    <source>
        <dbReference type="PROSITE-ProRule" id="PRU00649"/>
    </source>
</evidence>
<dbReference type="PANTHER" id="PTHR46548">
    <property type="entry name" value="BAH AND TFIIS DOMAIN-CONTAINING PROTEIN-RELATED"/>
    <property type="match status" value="1"/>
</dbReference>
<dbReference type="PANTHER" id="PTHR46548:SF1">
    <property type="entry name" value="BAH AND TFIIS DOMAIN-CONTAINING PROTEIN-RELATED"/>
    <property type="match status" value="1"/>
</dbReference>
<protein>
    <recommendedName>
        <fullName evidence="5">TFIIS N-terminal domain-containing protein</fullName>
    </recommendedName>
</protein>
<dbReference type="InterPro" id="IPR017923">
    <property type="entry name" value="TFIIS_N"/>
</dbReference>
<gene>
    <name evidence="6" type="ORF">BSTOLATCC_MIC1151</name>
</gene>
<dbReference type="PROSITE" id="PS51319">
    <property type="entry name" value="TFIIS_N"/>
    <property type="match status" value="1"/>
</dbReference>
<dbReference type="GO" id="GO:0004664">
    <property type="term" value="F:prephenate dehydratase activity"/>
    <property type="evidence" value="ECO:0007669"/>
    <property type="project" value="InterPro"/>
</dbReference>
<evidence type="ECO:0000256" key="4">
    <source>
        <dbReference type="SAM" id="MobiDB-lite"/>
    </source>
</evidence>
<evidence type="ECO:0000313" key="7">
    <source>
        <dbReference type="Proteomes" id="UP001162131"/>
    </source>
</evidence>
<dbReference type="EMBL" id="CAJZBQ010000002">
    <property type="protein sequence ID" value="CAG9310298.1"/>
    <property type="molecule type" value="Genomic_DNA"/>
</dbReference>
<keyword evidence="7" id="KW-1185">Reference proteome</keyword>
<dbReference type="PROSITE" id="PS00857">
    <property type="entry name" value="PREPHENATE_DEHYDR_1"/>
    <property type="match status" value="1"/>
</dbReference>
<keyword evidence="2 3" id="KW-0539">Nucleus</keyword>
<dbReference type="InterPro" id="IPR018528">
    <property type="entry name" value="Preph_deHydtase_CS"/>
</dbReference>
<dbReference type="InterPro" id="IPR035441">
    <property type="entry name" value="TFIIS/LEDGF_dom_sf"/>
</dbReference>
<feature type="region of interest" description="Disordered" evidence="4">
    <location>
        <begin position="154"/>
        <end position="175"/>
    </location>
</feature>
<name>A0AAU9IPT5_9CILI</name>
<dbReference type="GO" id="GO:0005634">
    <property type="term" value="C:nucleus"/>
    <property type="evidence" value="ECO:0007669"/>
    <property type="project" value="UniProtKB-SubCell"/>
</dbReference>
<dbReference type="SMART" id="SM00509">
    <property type="entry name" value="TFS2N"/>
    <property type="match status" value="1"/>
</dbReference>
<dbReference type="AlphaFoldDB" id="A0AAU9IPT5"/>
<dbReference type="GO" id="GO:0009094">
    <property type="term" value="P:L-phenylalanine biosynthetic process"/>
    <property type="evidence" value="ECO:0007669"/>
    <property type="project" value="InterPro"/>
</dbReference>
<reference evidence="6" key="1">
    <citation type="submission" date="2021-09" db="EMBL/GenBank/DDBJ databases">
        <authorList>
            <consortium name="AG Swart"/>
            <person name="Singh M."/>
            <person name="Singh A."/>
            <person name="Seah K."/>
            <person name="Emmerich C."/>
        </authorList>
    </citation>
    <scope>NUCLEOTIDE SEQUENCE</scope>
    <source>
        <strain evidence="6">ATCC30299</strain>
    </source>
</reference>
<comment type="subcellular location">
    <subcellularLocation>
        <location evidence="1 3">Nucleus</location>
    </subcellularLocation>
</comment>
<accession>A0AAU9IPT5</accession>
<sequence>MVIKIVDMKRSAAVVQLESQLRDMLSPSGGLGETRWVGRLVDLMKETVNTEGKEFLLQVLLKTPQNDKATLTRFIQLGGIEILGNWLKEHKHSLEQEDKQVIHSSLSCLNKLNITLEILDKTEIGKIVNSLHKHPDASIQAKAGTIVSKWKKNVIAPEEPKRPSKPKSKETKIPLPKKQKIEEKIETSENIEEVYIPASPPQEKPIESPPQYVAQPLMDIIDDNTPIKKKVRYVNTLNGLRLIVIDGSMKNVWRVSSTSIRTTNPLQNVHHFDLKTAQAS</sequence>
<proteinExistence type="predicted"/>
<evidence type="ECO:0000256" key="1">
    <source>
        <dbReference type="ARBA" id="ARBA00004123"/>
    </source>
</evidence>
<feature type="compositionally biased region" description="Basic and acidic residues" evidence="4">
    <location>
        <begin position="158"/>
        <end position="172"/>
    </location>
</feature>
<evidence type="ECO:0000259" key="5">
    <source>
        <dbReference type="PROSITE" id="PS51319"/>
    </source>
</evidence>
<dbReference type="Gene3D" id="1.20.930.10">
    <property type="entry name" value="Conserved domain common to transcription factors TFIIS, elongin A, CRSP70"/>
    <property type="match status" value="1"/>
</dbReference>
<comment type="caution">
    <text evidence="6">The sequence shown here is derived from an EMBL/GenBank/DDBJ whole genome shotgun (WGS) entry which is preliminary data.</text>
</comment>
<feature type="domain" description="TFIIS N-terminal" evidence="5">
    <location>
        <begin position="81"/>
        <end position="157"/>
    </location>
</feature>
<dbReference type="Pfam" id="PF08711">
    <property type="entry name" value="Med26"/>
    <property type="match status" value="1"/>
</dbReference>
<organism evidence="6 7">
    <name type="scientific">Blepharisma stoltei</name>
    <dbReference type="NCBI Taxonomy" id="1481888"/>
    <lineage>
        <taxon>Eukaryota</taxon>
        <taxon>Sar</taxon>
        <taxon>Alveolata</taxon>
        <taxon>Ciliophora</taxon>
        <taxon>Postciliodesmatophora</taxon>
        <taxon>Heterotrichea</taxon>
        <taxon>Heterotrichida</taxon>
        <taxon>Blepharismidae</taxon>
        <taxon>Blepharisma</taxon>
    </lineage>
</organism>